<reference evidence="3" key="1">
    <citation type="submission" date="2016-10" db="EMBL/GenBank/DDBJ databases">
        <authorList>
            <person name="Varghese N."/>
            <person name="Submissions S."/>
        </authorList>
    </citation>
    <scope>NUCLEOTIDE SEQUENCE [LARGE SCALE GENOMIC DNA]</scope>
    <source>
        <strain evidence="3">DSM 44260</strain>
    </source>
</reference>
<dbReference type="SUPFAM" id="SSF52507">
    <property type="entry name" value="Homo-oligomeric flavin-containing Cys decarboxylases, HFCD"/>
    <property type="match status" value="1"/>
</dbReference>
<sequence>MSDPVLYLIGCAAPPVRDLSSLVAVVQPRGWQICVIPTPTASKWIDLTALTAQTGFPVQSTPRHPDDSRSLPKADALLVCPATFNTVNKWAAGISDNFALGVLNEAIGLRLSTYVAPYVKPTLAAHPAFEESLGKLERWGVTVLANELVRPEGKEERFLWEQVASALNFLL</sequence>
<feature type="domain" description="Flavoprotein" evidence="1">
    <location>
        <begin position="21"/>
        <end position="132"/>
    </location>
</feature>
<dbReference type="InterPro" id="IPR036551">
    <property type="entry name" value="Flavin_trans-like"/>
</dbReference>
<dbReference type="AlphaFoldDB" id="A0A1H9MA78"/>
<dbReference type="Proteomes" id="UP000199051">
    <property type="component" value="Unassembled WGS sequence"/>
</dbReference>
<evidence type="ECO:0000313" key="3">
    <source>
        <dbReference type="Proteomes" id="UP000199051"/>
    </source>
</evidence>
<dbReference type="Gene3D" id="3.40.50.1950">
    <property type="entry name" value="Flavin prenyltransferase-like"/>
    <property type="match status" value="1"/>
</dbReference>
<protein>
    <submittedName>
        <fullName evidence="2">Flavoprotein</fullName>
    </submittedName>
</protein>
<evidence type="ECO:0000313" key="2">
    <source>
        <dbReference type="EMBL" id="SER20594.1"/>
    </source>
</evidence>
<proteinExistence type="predicted"/>
<dbReference type="EMBL" id="FOGI01000002">
    <property type="protein sequence ID" value="SER20594.1"/>
    <property type="molecule type" value="Genomic_DNA"/>
</dbReference>
<dbReference type="STRING" id="155974.SAMN04487818_10251"/>
<accession>A0A1H9MA78</accession>
<organism evidence="2 3">
    <name type="scientific">Actinokineospora terrae</name>
    <dbReference type="NCBI Taxonomy" id="155974"/>
    <lineage>
        <taxon>Bacteria</taxon>
        <taxon>Bacillati</taxon>
        <taxon>Actinomycetota</taxon>
        <taxon>Actinomycetes</taxon>
        <taxon>Pseudonocardiales</taxon>
        <taxon>Pseudonocardiaceae</taxon>
        <taxon>Actinokineospora</taxon>
    </lineage>
</organism>
<dbReference type="InterPro" id="IPR003382">
    <property type="entry name" value="Flavoprotein"/>
</dbReference>
<dbReference type="GO" id="GO:0003824">
    <property type="term" value="F:catalytic activity"/>
    <property type="evidence" value="ECO:0007669"/>
    <property type="project" value="InterPro"/>
</dbReference>
<keyword evidence="3" id="KW-1185">Reference proteome</keyword>
<dbReference type="Pfam" id="PF02441">
    <property type="entry name" value="Flavoprotein"/>
    <property type="match status" value="1"/>
</dbReference>
<evidence type="ECO:0000259" key="1">
    <source>
        <dbReference type="Pfam" id="PF02441"/>
    </source>
</evidence>
<dbReference type="RefSeq" id="WP_245782183.1">
    <property type="nucleotide sequence ID" value="NZ_FOGI01000002.1"/>
</dbReference>
<name>A0A1H9MA78_9PSEU</name>
<gene>
    <name evidence="2" type="ORF">SAMN04487818_10251</name>
</gene>